<evidence type="ECO:0000313" key="2">
    <source>
        <dbReference type="Proteomes" id="UP000789860"/>
    </source>
</evidence>
<protein>
    <submittedName>
        <fullName evidence="1">6650_t:CDS:1</fullName>
    </submittedName>
</protein>
<feature type="non-terminal residue" evidence="1">
    <location>
        <position position="1"/>
    </location>
</feature>
<accession>A0ACA9LAK1</accession>
<evidence type="ECO:0000313" key="1">
    <source>
        <dbReference type="EMBL" id="CAG8518656.1"/>
    </source>
</evidence>
<keyword evidence="2" id="KW-1185">Reference proteome</keyword>
<dbReference type="EMBL" id="CAJVPM010004920">
    <property type="protein sequence ID" value="CAG8518656.1"/>
    <property type="molecule type" value="Genomic_DNA"/>
</dbReference>
<proteinExistence type="predicted"/>
<dbReference type="Proteomes" id="UP000789860">
    <property type="component" value="Unassembled WGS sequence"/>
</dbReference>
<organism evidence="1 2">
    <name type="scientific">Scutellospora calospora</name>
    <dbReference type="NCBI Taxonomy" id="85575"/>
    <lineage>
        <taxon>Eukaryota</taxon>
        <taxon>Fungi</taxon>
        <taxon>Fungi incertae sedis</taxon>
        <taxon>Mucoromycota</taxon>
        <taxon>Glomeromycotina</taxon>
        <taxon>Glomeromycetes</taxon>
        <taxon>Diversisporales</taxon>
        <taxon>Gigasporaceae</taxon>
        <taxon>Scutellospora</taxon>
    </lineage>
</organism>
<gene>
    <name evidence="1" type="ORF">SCALOS_LOCUS3977</name>
</gene>
<comment type="caution">
    <text evidence="1">The sequence shown here is derived from an EMBL/GenBank/DDBJ whole genome shotgun (WGS) entry which is preliminary data.</text>
</comment>
<sequence>SSFKQRLRNLLGYERAIIRGYFEAYDHIPGGAIDSHLLINYMNAKEAGYSYIDIYMTPCTGSSTCKTPQQQVDELVQFINTNQLIVQTFWLDLYVNPDSGNWNLGPIKNRQIITNFCAAWKSTDLLFGIFTSKRQWGMITGDENWVLDPNIPLWYAIYDSHPVLDDNELFGGWTQGMGKQYAGESKFCGGKFGENIFR</sequence>
<name>A0ACA9LAK1_9GLOM</name>
<reference evidence="1" key="1">
    <citation type="submission" date="2021-06" db="EMBL/GenBank/DDBJ databases">
        <authorList>
            <person name="Kallberg Y."/>
            <person name="Tangrot J."/>
            <person name="Rosling A."/>
        </authorList>
    </citation>
    <scope>NUCLEOTIDE SEQUENCE</scope>
    <source>
        <strain evidence="1">AU212A</strain>
    </source>
</reference>